<dbReference type="Proteomes" id="UP000325577">
    <property type="component" value="Linkage Group LG3"/>
</dbReference>
<dbReference type="AlphaFoldDB" id="A0A5J5A4M5"/>
<feature type="compositionally biased region" description="Basic and acidic residues" evidence="1">
    <location>
        <begin position="21"/>
        <end position="33"/>
    </location>
</feature>
<feature type="region of interest" description="Disordered" evidence="1">
    <location>
        <begin position="91"/>
        <end position="112"/>
    </location>
</feature>
<evidence type="ECO:0000256" key="1">
    <source>
        <dbReference type="SAM" id="MobiDB-lite"/>
    </source>
</evidence>
<gene>
    <name evidence="2" type="ORF">F0562_007845</name>
</gene>
<reference evidence="2 3" key="1">
    <citation type="submission" date="2019-09" db="EMBL/GenBank/DDBJ databases">
        <title>A chromosome-level genome assembly of the Chinese tupelo Nyssa sinensis.</title>
        <authorList>
            <person name="Yang X."/>
            <person name="Kang M."/>
            <person name="Yang Y."/>
            <person name="Xiong H."/>
            <person name="Wang M."/>
            <person name="Zhang Z."/>
            <person name="Wang Z."/>
            <person name="Wu H."/>
            <person name="Ma T."/>
            <person name="Liu J."/>
            <person name="Xi Z."/>
        </authorList>
    </citation>
    <scope>NUCLEOTIDE SEQUENCE [LARGE SCALE GENOMIC DNA]</scope>
    <source>
        <strain evidence="2">J267</strain>
        <tissue evidence="2">Leaf</tissue>
    </source>
</reference>
<evidence type="ECO:0000313" key="2">
    <source>
        <dbReference type="EMBL" id="KAA8526055.1"/>
    </source>
</evidence>
<feature type="region of interest" description="Disordered" evidence="1">
    <location>
        <begin position="1"/>
        <end position="33"/>
    </location>
</feature>
<dbReference type="OrthoDB" id="774437at2759"/>
<keyword evidence="3" id="KW-1185">Reference proteome</keyword>
<name>A0A5J5A4M5_9ASTE</name>
<sequence length="135" mass="14872">MISALTHRLSDLQHVQKPGSTHHEGGENEHEHGVKIITLAGSNTGATMRSEMDEKSSLQGQLDDQEAAATYHIEAMSEGIDRVEEVKVDHIDSKPVMDTDNNEKRNPPTHALTLGLKNSKELFSLEKFSGEDEAN</sequence>
<proteinExistence type="predicted"/>
<organism evidence="2 3">
    <name type="scientific">Nyssa sinensis</name>
    <dbReference type="NCBI Taxonomy" id="561372"/>
    <lineage>
        <taxon>Eukaryota</taxon>
        <taxon>Viridiplantae</taxon>
        <taxon>Streptophyta</taxon>
        <taxon>Embryophyta</taxon>
        <taxon>Tracheophyta</taxon>
        <taxon>Spermatophyta</taxon>
        <taxon>Magnoliopsida</taxon>
        <taxon>eudicotyledons</taxon>
        <taxon>Gunneridae</taxon>
        <taxon>Pentapetalae</taxon>
        <taxon>asterids</taxon>
        <taxon>Cornales</taxon>
        <taxon>Nyssaceae</taxon>
        <taxon>Nyssa</taxon>
    </lineage>
</organism>
<feature type="compositionally biased region" description="Basic and acidic residues" evidence="1">
    <location>
        <begin position="91"/>
        <end position="106"/>
    </location>
</feature>
<evidence type="ECO:0000313" key="3">
    <source>
        <dbReference type="Proteomes" id="UP000325577"/>
    </source>
</evidence>
<accession>A0A5J5A4M5</accession>
<protein>
    <submittedName>
        <fullName evidence="2">Uncharacterized protein</fullName>
    </submittedName>
</protein>
<dbReference type="EMBL" id="CM018046">
    <property type="protein sequence ID" value="KAA8526055.1"/>
    <property type="molecule type" value="Genomic_DNA"/>
</dbReference>